<proteinExistence type="predicted"/>
<protein>
    <submittedName>
        <fullName evidence="1">Uncharacterized protein</fullName>
    </submittedName>
</protein>
<sequence>MLLFTTLSELTGMLAQRLSSRLPEFSVFLKYAPQYSLTPPATPGLAVQMESAAFSPLALGDYLGQEEGETLQGRKVTVEFRLTLILPLGQAEQGEIYAQNLFEALLFWDGAEWLELSRLPLEFHRQQQGLLLPFTAKMEVLCLQLQTSGQFTSLRLDANWKGEE</sequence>
<comment type="caution">
    <text evidence="1">The sequence shown here is derived from an EMBL/GenBank/DDBJ whole genome shotgun (WGS) entry which is preliminary data.</text>
</comment>
<organism evidence="1 2">
    <name type="scientific">Candidatus Egerieicola pullicola</name>
    <dbReference type="NCBI Taxonomy" id="2840775"/>
    <lineage>
        <taxon>Bacteria</taxon>
        <taxon>Bacillati</taxon>
        <taxon>Bacillota</taxon>
        <taxon>Clostridia</taxon>
        <taxon>Eubacteriales</taxon>
        <taxon>Oscillospiraceae</taxon>
        <taxon>Oscillospiraceae incertae sedis</taxon>
        <taxon>Candidatus Egerieicola</taxon>
    </lineage>
</organism>
<evidence type="ECO:0000313" key="2">
    <source>
        <dbReference type="Proteomes" id="UP000886749"/>
    </source>
</evidence>
<dbReference type="Proteomes" id="UP000886749">
    <property type="component" value="Unassembled WGS sequence"/>
</dbReference>
<reference evidence="1" key="1">
    <citation type="submission" date="2020-10" db="EMBL/GenBank/DDBJ databases">
        <authorList>
            <person name="Gilroy R."/>
        </authorList>
    </citation>
    <scope>NUCLEOTIDE SEQUENCE</scope>
    <source>
        <strain evidence="1">CHK184-25365</strain>
    </source>
</reference>
<accession>A0A9D1DD81</accession>
<reference evidence="1" key="2">
    <citation type="journal article" date="2021" name="PeerJ">
        <title>Extensive microbial diversity within the chicken gut microbiome revealed by metagenomics and culture.</title>
        <authorList>
            <person name="Gilroy R."/>
            <person name="Ravi A."/>
            <person name="Getino M."/>
            <person name="Pursley I."/>
            <person name="Horton D.L."/>
            <person name="Alikhan N.F."/>
            <person name="Baker D."/>
            <person name="Gharbi K."/>
            <person name="Hall N."/>
            <person name="Watson M."/>
            <person name="Adriaenssens E.M."/>
            <person name="Foster-Nyarko E."/>
            <person name="Jarju S."/>
            <person name="Secka A."/>
            <person name="Antonio M."/>
            <person name="Oren A."/>
            <person name="Chaudhuri R.R."/>
            <person name="La Ragione R."/>
            <person name="Hildebrand F."/>
            <person name="Pallen M.J."/>
        </authorList>
    </citation>
    <scope>NUCLEOTIDE SEQUENCE</scope>
    <source>
        <strain evidence="1">CHK184-25365</strain>
    </source>
</reference>
<dbReference type="AlphaFoldDB" id="A0A9D1DD81"/>
<dbReference type="EMBL" id="DVGY01000184">
    <property type="protein sequence ID" value="HIR41746.1"/>
    <property type="molecule type" value="Genomic_DNA"/>
</dbReference>
<name>A0A9D1DD81_9FIRM</name>
<gene>
    <name evidence="1" type="ORF">IAB36_07960</name>
</gene>
<evidence type="ECO:0000313" key="1">
    <source>
        <dbReference type="EMBL" id="HIR41746.1"/>
    </source>
</evidence>